<accession>A0A7H1MZX3</accession>
<feature type="chain" id="PRO_5028847530" evidence="1">
    <location>
        <begin position="29"/>
        <end position="167"/>
    </location>
</feature>
<dbReference type="RefSeq" id="WP_190262521.1">
    <property type="nucleotide sequence ID" value="NZ_CP053923.1"/>
</dbReference>
<dbReference type="Proteomes" id="UP000516369">
    <property type="component" value="Chromosome"/>
</dbReference>
<dbReference type="AlphaFoldDB" id="A0A7H1MZX3"/>
<feature type="signal peptide" evidence="1">
    <location>
        <begin position="1"/>
        <end position="28"/>
    </location>
</feature>
<evidence type="ECO:0000256" key="1">
    <source>
        <dbReference type="SAM" id="SignalP"/>
    </source>
</evidence>
<sequence length="167" mass="18148">MAVVGKLARTVAIAAVLVAGVVASPAIAEDLRGVPIIIDGDTLDIDGTRVRLAGIDAPESKQQCEVSGTAWACGADAKLMLVNATQGREIECRGAKRDRYGRLIGVCYVGETDLNALMVRGGWALAYRQYAMDYVGDETDARANGRGIWRSQFVEPWEWRHAKRQAR</sequence>
<keyword evidence="4" id="KW-1185">Reference proteome</keyword>
<dbReference type="InterPro" id="IPR016071">
    <property type="entry name" value="Staphylococal_nuclease_OB-fold"/>
</dbReference>
<evidence type="ECO:0000313" key="3">
    <source>
        <dbReference type="EMBL" id="QNT69009.1"/>
    </source>
</evidence>
<dbReference type="SUPFAM" id="SSF50199">
    <property type="entry name" value="Staphylococcal nuclease"/>
    <property type="match status" value="1"/>
</dbReference>
<dbReference type="PROSITE" id="PS50830">
    <property type="entry name" value="TNASE_3"/>
    <property type="match status" value="1"/>
</dbReference>
<name>A0A7H1MZX3_9PROT</name>
<protein>
    <submittedName>
        <fullName evidence="3">Thermonuclease family protein</fullName>
    </submittedName>
</protein>
<organism evidence="3 4">
    <name type="scientific">Defluviicoccus vanus</name>
    <dbReference type="NCBI Taxonomy" id="111831"/>
    <lineage>
        <taxon>Bacteria</taxon>
        <taxon>Pseudomonadati</taxon>
        <taxon>Pseudomonadota</taxon>
        <taxon>Alphaproteobacteria</taxon>
        <taxon>Rhodospirillales</taxon>
        <taxon>Rhodospirillaceae</taxon>
        <taxon>Defluviicoccus</taxon>
    </lineage>
</organism>
<evidence type="ECO:0000259" key="2">
    <source>
        <dbReference type="PROSITE" id="PS50830"/>
    </source>
</evidence>
<dbReference type="PANTHER" id="PTHR12302">
    <property type="entry name" value="EBNA2 BINDING PROTEIN P100"/>
    <property type="match status" value="1"/>
</dbReference>
<dbReference type="InterPro" id="IPR035437">
    <property type="entry name" value="SNase_OB-fold_sf"/>
</dbReference>
<dbReference type="Pfam" id="PF00565">
    <property type="entry name" value="SNase"/>
    <property type="match status" value="1"/>
</dbReference>
<keyword evidence="1" id="KW-0732">Signal</keyword>
<dbReference type="SMART" id="SM00318">
    <property type="entry name" value="SNc"/>
    <property type="match status" value="1"/>
</dbReference>
<dbReference type="PANTHER" id="PTHR12302:SF26">
    <property type="entry name" value="BLR1266 PROTEIN"/>
    <property type="match status" value="1"/>
</dbReference>
<dbReference type="KEGG" id="dvn:HQ394_06150"/>
<feature type="domain" description="TNase-like" evidence="2">
    <location>
        <begin position="28"/>
        <end position="151"/>
    </location>
</feature>
<gene>
    <name evidence="3" type="ORF">HQ394_06150</name>
</gene>
<evidence type="ECO:0000313" key="4">
    <source>
        <dbReference type="Proteomes" id="UP000516369"/>
    </source>
</evidence>
<dbReference type="Gene3D" id="2.40.50.90">
    <property type="match status" value="1"/>
</dbReference>
<reference evidence="3 4" key="1">
    <citation type="submission" date="2020-05" db="EMBL/GenBank/DDBJ databases">
        <title>Complete closed genome sequence of Defluviicoccus vanus.</title>
        <authorList>
            <person name="Bessarab I."/>
            <person name="Arumugam K."/>
            <person name="Maszenan A.M."/>
            <person name="Seviour R.J."/>
            <person name="Williams R.B."/>
        </authorList>
    </citation>
    <scope>NUCLEOTIDE SEQUENCE [LARGE SCALE GENOMIC DNA]</scope>
    <source>
        <strain evidence="3 4">Ben 114</strain>
    </source>
</reference>
<proteinExistence type="predicted"/>
<dbReference type="EMBL" id="CP053923">
    <property type="protein sequence ID" value="QNT69009.1"/>
    <property type="molecule type" value="Genomic_DNA"/>
</dbReference>